<dbReference type="RefSeq" id="WP_015633339.1">
    <property type="nucleotide sequence ID" value="NZ_CP014810.1"/>
</dbReference>
<protein>
    <recommendedName>
        <fullName evidence="4">Family 115-like protein</fullName>
    </recommendedName>
</protein>
<reference evidence="2 3" key="1">
    <citation type="submission" date="2016-03" db="EMBL/GenBank/DDBJ databases">
        <title>Borrelia hermsii Genome sequencing and assembly.</title>
        <authorList>
            <person name="Bontemps-Gallo S."/>
            <person name="Stewart S."/>
        </authorList>
    </citation>
    <scope>NUCLEOTIDE SEQUENCE [LARGE SCALE GENOMIC DNA]</scope>
    <source>
        <strain evidence="2 3">DAH-2E7</strain>
        <plasmid evidence="3">lp53 sequence</plasmid>
    </source>
</reference>
<dbReference type="InterPro" id="IPR006739">
    <property type="entry name" value="DUF603"/>
</dbReference>
<dbReference type="Pfam" id="PF04645">
    <property type="entry name" value="DUF603"/>
    <property type="match status" value="1"/>
</dbReference>
<dbReference type="EMBL" id="CP014810">
    <property type="protein sequence ID" value="AMR76029.1"/>
    <property type="molecule type" value="Genomic_DNA"/>
</dbReference>
<keyword evidence="2" id="KW-0614">Plasmid</keyword>
<dbReference type="Proteomes" id="UP000075229">
    <property type="component" value="Plasmid lp53"/>
</dbReference>
<evidence type="ECO:0000256" key="1">
    <source>
        <dbReference type="SAM" id="Coils"/>
    </source>
</evidence>
<proteinExistence type="predicted"/>
<evidence type="ECO:0000313" key="3">
    <source>
        <dbReference type="Proteomes" id="UP000075229"/>
    </source>
</evidence>
<dbReference type="AlphaFoldDB" id="A0AAN1CFA8"/>
<gene>
    <name evidence="2" type="ORF">A0V01_05300</name>
</gene>
<evidence type="ECO:0000313" key="2">
    <source>
        <dbReference type="EMBL" id="AMR76029.1"/>
    </source>
</evidence>
<organism evidence="2 3">
    <name type="scientific">Borrelia hermsii</name>
    <dbReference type="NCBI Taxonomy" id="140"/>
    <lineage>
        <taxon>Bacteria</taxon>
        <taxon>Pseudomonadati</taxon>
        <taxon>Spirochaetota</taxon>
        <taxon>Spirochaetia</taxon>
        <taxon>Spirochaetales</taxon>
        <taxon>Borreliaceae</taxon>
        <taxon>Borrelia</taxon>
    </lineage>
</organism>
<sequence>MRRVKKSFDDYVVYFKEGRLNDAQIAKELGVSRVNVGKMRRKREEIKDDHEYVKETAKLTIREDTLTNILLHASQSTAQARDLKSQFSMTRSMLGIEFINSFSRYLELELKAHNHEIEILEDKIISFDNKIRDNNLSHSDEENKQLEELKLKLDELKRERELKKMSLYYKTMLKLKATDVDVRSKF</sequence>
<accession>A0AAN1CFA8</accession>
<evidence type="ECO:0008006" key="4">
    <source>
        <dbReference type="Google" id="ProtNLM"/>
    </source>
</evidence>
<geneLocation type="plasmid" evidence="3">
    <name>lp53 sequence</name>
</geneLocation>
<feature type="coiled-coil region" evidence="1">
    <location>
        <begin position="103"/>
        <end position="166"/>
    </location>
</feature>
<name>A0AAN1CFA8_BORHE</name>
<keyword evidence="1" id="KW-0175">Coiled coil</keyword>